<dbReference type="Proteomes" id="UP001142489">
    <property type="component" value="Unassembled WGS sequence"/>
</dbReference>
<dbReference type="AlphaFoldDB" id="A0A9Q0X5D5"/>
<reference evidence="2" key="1">
    <citation type="journal article" date="2023" name="DNA Res.">
        <title>Chromosome-level genome assembly of Phrynocephalus forsythii using third-generation DNA sequencing and Hi-C analysis.</title>
        <authorList>
            <person name="Qi Y."/>
            <person name="Zhao W."/>
            <person name="Zhao Y."/>
            <person name="Niu C."/>
            <person name="Cao S."/>
            <person name="Zhang Y."/>
        </authorList>
    </citation>
    <scope>NUCLEOTIDE SEQUENCE</scope>
    <source>
        <tissue evidence="2">Muscle</tissue>
    </source>
</reference>
<sequence>MASRRALAKERGAPPTLRLHLQAAREQLVRMEEKDPTGAKLAEGGCRGPRAIQAGGTREILDSFEEVTMNFPRIHQVCLSASRKQGGGRLSMGQEKHLLARQAYLEREAFGASLPKPRESPSQHHEPGRASENPARAERHQALPLPSSRIASEPSPCRRDYPDMHQRMPSGYRQCMRVSRYQGDKWRRETEAEPYGSLAKRGAYEELNENIWSRDGSASQERNHTEERAAKSIQIQAGDFHRMSLQPENPKEKRRDVAPAVPWEASLEEEPGRRLAFGKSVDDGGDSVAREALRKGTSACPYLESEEGFAPRSPHGFLAVEGQFRCSRLSPDPDGSLCFCRVVSSVSSQ</sequence>
<protein>
    <submittedName>
        <fullName evidence="2">Uncharacterized protein</fullName>
    </submittedName>
</protein>
<keyword evidence="3" id="KW-1185">Reference proteome</keyword>
<dbReference type="EMBL" id="JAPFRF010000024">
    <property type="protein sequence ID" value="KAJ7303231.1"/>
    <property type="molecule type" value="Genomic_DNA"/>
</dbReference>
<evidence type="ECO:0000256" key="1">
    <source>
        <dbReference type="SAM" id="MobiDB-lite"/>
    </source>
</evidence>
<proteinExistence type="predicted"/>
<comment type="caution">
    <text evidence="2">The sequence shown here is derived from an EMBL/GenBank/DDBJ whole genome shotgun (WGS) entry which is preliminary data.</text>
</comment>
<gene>
    <name evidence="2" type="ORF">JRQ81_012167</name>
</gene>
<feature type="region of interest" description="Disordered" evidence="1">
    <location>
        <begin position="112"/>
        <end position="160"/>
    </location>
</feature>
<name>A0A9Q0X5D5_9SAUR</name>
<organism evidence="2 3">
    <name type="scientific">Phrynocephalus forsythii</name>
    <dbReference type="NCBI Taxonomy" id="171643"/>
    <lineage>
        <taxon>Eukaryota</taxon>
        <taxon>Metazoa</taxon>
        <taxon>Chordata</taxon>
        <taxon>Craniata</taxon>
        <taxon>Vertebrata</taxon>
        <taxon>Euteleostomi</taxon>
        <taxon>Lepidosauria</taxon>
        <taxon>Squamata</taxon>
        <taxon>Bifurcata</taxon>
        <taxon>Unidentata</taxon>
        <taxon>Episquamata</taxon>
        <taxon>Toxicofera</taxon>
        <taxon>Iguania</taxon>
        <taxon>Acrodonta</taxon>
        <taxon>Agamidae</taxon>
        <taxon>Agaminae</taxon>
        <taxon>Phrynocephalus</taxon>
    </lineage>
</organism>
<evidence type="ECO:0000313" key="2">
    <source>
        <dbReference type="EMBL" id="KAJ7303231.1"/>
    </source>
</evidence>
<evidence type="ECO:0000313" key="3">
    <source>
        <dbReference type="Proteomes" id="UP001142489"/>
    </source>
</evidence>
<feature type="compositionally biased region" description="Basic and acidic residues" evidence="1">
    <location>
        <begin position="116"/>
        <end position="141"/>
    </location>
</feature>
<accession>A0A9Q0X5D5</accession>